<feature type="region of interest" description="Disordered" evidence="3">
    <location>
        <begin position="230"/>
        <end position="265"/>
    </location>
</feature>
<evidence type="ECO:0000256" key="2">
    <source>
        <dbReference type="PROSITE-ProRule" id="PRU00176"/>
    </source>
</evidence>
<feature type="compositionally biased region" description="Basic and acidic residues" evidence="3">
    <location>
        <begin position="849"/>
        <end position="859"/>
    </location>
</feature>
<dbReference type="SMART" id="SM00582">
    <property type="entry name" value="RPR"/>
    <property type="match status" value="1"/>
</dbReference>
<feature type="compositionally biased region" description="Polar residues" evidence="3">
    <location>
        <begin position="810"/>
        <end position="821"/>
    </location>
</feature>
<reference evidence="6" key="1">
    <citation type="submission" date="2021-11" db="EMBL/GenBank/DDBJ databases">
        <authorList>
            <person name="Herlambang A."/>
            <person name="Guo Y."/>
            <person name="Takashima Y."/>
            <person name="Nishizawa T."/>
        </authorList>
    </citation>
    <scope>NUCLEOTIDE SEQUENCE</scope>
    <source>
        <strain evidence="6">E1425</strain>
    </source>
</reference>
<feature type="compositionally biased region" description="Low complexity" evidence="3">
    <location>
        <begin position="366"/>
        <end position="378"/>
    </location>
</feature>
<dbReference type="InterPro" id="IPR012677">
    <property type="entry name" value="Nucleotide-bd_a/b_plait_sf"/>
</dbReference>
<dbReference type="Gene3D" id="1.25.40.90">
    <property type="match status" value="1"/>
</dbReference>
<dbReference type="InterPro" id="IPR008942">
    <property type="entry name" value="ENTH_VHS"/>
</dbReference>
<feature type="compositionally biased region" description="Polar residues" evidence="3">
    <location>
        <begin position="351"/>
        <end position="365"/>
    </location>
</feature>
<feature type="compositionally biased region" description="Polar residues" evidence="3">
    <location>
        <begin position="549"/>
        <end position="567"/>
    </location>
</feature>
<dbReference type="SUPFAM" id="SSF48464">
    <property type="entry name" value="ENTH/VHS domain"/>
    <property type="match status" value="1"/>
</dbReference>
<keyword evidence="1 2" id="KW-0694">RNA-binding</keyword>
<organism evidence="6 7">
    <name type="scientific">Entomortierella parvispora</name>
    <dbReference type="NCBI Taxonomy" id="205924"/>
    <lineage>
        <taxon>Eukaryota</taxon>
        <taxon>Fungi</taxon>
        <taxon>Fungi incertae sedis</taxon>
        <taxon>Mucoromycota</taxon>
        <taxon>Mortierellomycotina</taxon>
        <taxon>Mortierellomycetes</taxon>
        <taxon>Mortierellales</taxon>
        <taxon>Mortierellaceae</taxon>
        <taxon>Entomortierella</taxon>
    </lineage>
</organism>
<feature type="compositionally biased region" description="Basic and acidic residues" evidence="3">
    <location>
        <begin position="823"/>
        <end position="838"/>
    </location>
</feature>
<feature type="domain" description="CID" evidence="5">
    <location>
        <begin position="11"/>
        <end position="153"/>
    </location>
</feature>
<dbReference type="Pfam" id="PF00076">
    <property type="entry name" value="RRM_1"/>
    <property type="match status" value="1"/>
</dbReference>
<evidence type="ECO:0000259" key="4">
    <source>
        <dbReference type="PROSITE" id="PS50102"/>
    </source>
</evidence>
<dbReference type="InterPro" id="IPR035979">
    <property type="entry name" value="RBD_domain_sf"/>
</dbReference>
<dbReference type="OrthoDB" id="79367at2759"/>
<dbReference type="Gene3D" id="3.30.70.330">
    <property type="match status" value="1"/>
</dbReference>
<reference evidence="6" key="2">
    <citation type="journal article" date="2022" name="Microbiol. Resour. Announc.">
        <title>Whole-Genome Sequence of Entomortierella parvispora E1425, a Mucoromycotan Fungus Associated with Burkholderiaceae-Related Endosymbiotic Bacteria.</title>
        <authorList>
            <person name="Herlambang A."/>
            <person name="Guo Y."/>
            <person name="Takashima Y."/>
            <person name="Narisawa K."/>
            <person name="Ohta H."/>
            <person name="Nishizawa T."/>
        </authorList>
    </citation>
    <scope>NUCLEOTIDE SEQUENCE</scope>
    <source>
        <strain evidence="6">E1425</strain>
    </source>
</reference>
<feature type="compositionally biased region" description="Basic and acidic residues" evidence="3">
    <location>
        <begin position="470"/>
        <end position="482"/>
    </location>
</feature>
<evidence type="ECO:0000256" key="3">
    <source>
        <dbReference type="SAM" id="MobiDB-lite"/>
    </source>
</evidence>
<dbReference type="SMART" id="SM00360">
    <property type="entry name" value="RRM"/>
    <property type="match status" value="1"/>
</dbReference>
<dbReference type="PROSITE" id="PS50102">
    <property type="entry name" value="RRM"/>
    <property type="match status" value="1"/>
</dbReference>
<feature type="region of interest" description="Disordered" evidence="3">
    <location>
        <begin position="351"/>
        <end position="567"/>
    </location>
</feature>
<feature type="compositionally biased region" description="Gly residues" evidence="3">
    <location>
        <begin position="406"/>
        <end position="420"/>
    </location>
</feature>
<dbReference type="GO" id="GO:0003723">
    <property type="term" value="F:RNA binding"/>
    <property type="evidence" value="ECO:0007669"/>
    <property type="project" value="UniProtKB-UniRule"/>
</dbReference>
<dbReference type="InterPro" id="IPR006569">
    <property type="entry name" value="CID_dom"/>
</dbReference>
<keyword evidence="7" id="KW-1185">Reference proteome</keyword>
<dbReference type="SUPFAM" id="SSF54928">
    <property type="entry name" value="RNA-binding domain, RBD"/>
    <property type="match status" value="1"/>
</dbReference>
<feature type="compositionally biased region" description="Pro residues" evidence="3">
    <location>
        <begin position="503"/>
        <end position="517"/>
    </location>
</feature>
<dbReference type="InterPro" id="IPR051485">
    <property type="entry name" value="SR-CTD_assoc_factor"/>
</dbReference>
<feature type="compositionally biased region" description="Basic and acidic residues" evidence="3">
    <location>
        <begin position="176"/>
        <end position="185"/>
    </location>
</feature>
<protein>
    <submittedName>
        <fullName evidence="6">Protein NRD1</fullName>
    </submittedName>
</protein>
<evidence type="ECO:0000313" key="7">
    <source>
        <dbReference type="Proteomes" id="UP000827284"/>
    </source>
</evidence>
<evidence type="ECO:0000313" key="6">
    <source>
        <dbReference type="EMBL" id="GJJ76898.1"/>
    </source>
</evidence>
<comment type="caution">
    <text evidence="6">The sequence shown here is derived from an EMBL/GenBank/DDBJ whole genome shotgun (WGS) entry which is preliminary data.</text>
</comment>
<dbReference type="GO" id="GO:0005634">
    <property type="term" value="C:nucleus"/>
    <property type="evidence" value="ECO:0007669"/>
    <property type="project" value="TreeGrafter"/>
</dbReference>
<dbReference type="InterPro" id="IPR000504">
    <property type="entry name" value="RRM_dom"/>
</dbReference>
<feature type="compositionally biased region" description="Low complexity" evidence="3">
    <location>
        <begin position="485"/>
        <end position="498"/>
    </location>
</feature>
<feature type="compositionally biased region" description="Polar residues" evidence="3">
    <location>
        <begin position="518"/>
        <end position="530"/>
    </location>
</feature>
<dbReference type="AlphaFoldDB" id="A0A9P3M047"/>
<dbReference type="EMBL" id="BQFW01000013">
    <property type="protein sequence ID" value="GJJ76898.1"/>
    <property type="molecule type" value="Genomic_DNA"/>
</dbReference>
<dbReference type="PROSITE" id="PS51391">
    <property type="entry name" value="CID"/>
    <property type="match status" value="1"/>
</dbReference>
<dbReference type="Proteomes" id="UP000827284">
    <property type="component" value="Unassembled WGS sequence"/>
</dbReference>
<proteinExistence type="predicted"/>
<feature type="region of interest" description="Disordered" evidence="3">
    <location>
        <begin position="769"/>
        <end position="859"/>
    </location>
</feature>
<feature type="region of interest" description="Disordered" evidence="3">
    <location>
        <begin position="153"/>
        <end position="187"/>
    </location>
</feature>
<evidence type="ECO:0000259" key="5">
    <source>
        <dbReference type="PROSITE" id="PS51391"/>
    </source>
</evidence>
<feature type="region of interest" description="Disordered" evidence="3">
    <location>
        <begin position="584"/>
        <end position="617"/>
    </location>
</feature>
<dbReference type="PANTHER" id="PTHR23140">
    <property type="entry name" value="RNA PROCESSING PROTEIN LD23810P"/>
    <property type="match status" value="1"/>
</dbReference>
<dbReference type="Pfam" id="PF04818">
    <property type="entry name" value="CID"/>
    <property type="match status" value="1"/>
</dbReference>
<feature type="compositionally biased region" description="Low complexity" evidence="3">
    <location>
        <begin position="455"/>
        <end position="464"/>
    </location>
</feature>
<dbReference type="PANTHER" id="PTHR23140:SF4">
    <property type="entry name" value="PROTEIN CBR-NRD-1"/>
    <property type="match status" value="1"/>
</dbReference>
<name>A0A9P3M047_9FUNG</name>
<sequence>MSKDASKEPQEVTDFNKELYSLFDSKSASASKIERITKMAIKSAKHYKNIVYLTEKFITRCVPEYKLTGLYVLDSICRTSHSIKQKGSGGSLTGAEYVGRFEKNIEALFAEFCKVQEDKEKEKVKRVVEIWDRSSTFSTSVVENIRKTYFPLLETKKSTTPPPPPTPPVRSPSPQREPEQSEADKAASLISSLAASLAQNGTNLNISPLTSEYTSSAASTAATAYPTPATSLTSTGIYPPYSNSPVAPSDPRMPKSAGSPAAPTANASAFLSGIADPSSALALQTLLATVSHVNAATASTTASPYMNTSYSQPTTPQVPSDPRGSSQTDLPPVLQQLQGFLSNSYTTNQEAFISPNNNSMMPTHASSSSGGVDSSSFRSGGGGIKSNMTSSVGPAISSPISSNTFGLGGSSSGRTAGGTNPGPPAVPLVPGGPMTHPLPPRPAAASGAGVGATVGGAPMTTAMAPGLPARDPRARVDSRLAARDQAQTPPNQPSQQPQLRHALPPPPTTRWPLPPTPGASSTTAGPNKGSTAGGQVHPLPPPPHLSGGMQRNGSTQGIMDQQNAGIPQRPMSQAATFMNGSFNTAEGGATNGMGRGNQGPRPMDPRGGGGGGAAAPQTNITVEEDPSVGPDQIRVISRTLWVGGTFIPTITERDLEAIFTPKGPIATLMVNQAKFNAFIKMVSRTSAEVAKRELNQQQVQGETMKVGWGCGFGPRDCFDYSTGTSVIPLDKLTDTDRRWLSNSVVGGFGPMEPIRGGVRILEPNIEAVGPDGREALATKRGGPGGERGGRGRGRGRGGPMNMGMDHQSFAAGSSTGANQFQLGKRDSSGDYQQRDSSRHNAQGDQIASEARKKTRWESQ</sequence>
<feature type="domain" description="RRM" evidence="4">
    <location>
        <begin position="638"/>
        <end position="711"/>
    </location>
</feature>
<feature type="compositionally biased region" description="Pro residues" evidence="3">
    <location>
        <begin position="160"/>
        <end position="171"/>
    </location>
</feature>
<dbReference type="InterPro" id="IPR048892">
    <property type="entry name" value="Nrd1_Seb1_dom2"/>
</dbReference>
<dbReference type="CDD" id="cd16983">
    <property type="entry name" value="CID_SCAF8_like"/>
    <property type="match status" value="1"/>
</dbReference>
<feature type="compositionally biased region" description="Polar residues" evidence="3">
    <location>
        <begin position="387"/>
        <end position="405"/>
    </location>
</feature>
<dbReference type="Pfam" id="PF21380">
    <property type="entry name" value="Nrd1-Seb1_dom2"/>
    <property type="match status" value="1"/>
</dbReference>
<feature type="region of interest" description="Disordered" evidence="3">
    <location>
        <begin position="303"/>
        <end position="330"/>
    </location>
</feature>
<accession>A0A9P3M047</accession>
<evidence type="ECO:0000256" key="1">
    <source>
        <dbReference type="ARBA" id="ARBA00022884"/>
    </source>
</evidence>
<gene>
    <name evidence="6" type="ORF">EMPS_09257</name>
</gene>